<evidence type="ECO:0000259" key="2">
    <source>
        <dbReference type="Pfam" id="PF01970"/>
    </source>
</evidence>
<proteinExistence type="predicted"/>
<reference evidence="3 4" key="1">
    <citation type="submission" date="2014-01" db="EMBL/GenBank/DDBJ databases">
        <title>Genome sequencing of Thermotog hypogea.</title>
        <authorList>
            <person name="Zhang X."/>
            <person name="Alvare G."/>
            <person name="Fristensky B."/>
            <person name="Chen L."/>
            <person name="Suen T."/>
            <person name="Chen Q."/>
            <person name="Ma K."/>
        </authorList>
    </citation>
    <scope>NUCLEOTIDE SEQUENCE [LARGE SCALE GENOMIC DNA]</scope>
    <source>
        <strain evidence="3 4">DSM 11164</strain>
    </source>
</reference>
<dbReference type="EMBL" id="CP007141">
    <property type="protein sequence ID" value="AJC73680.1"/>
    <property type="molecule type" value="Genomic_DNA"/>
</dbReference>
<dbReference type="PANTHER" id="PTHR35342:SF5">
    <property type="entry name" value="TRICARBOXYLIC TRANSPORT PROTEIN"/>
    <property type="match status" value="1"/>
</dbReference>
<keyword evidence="1" id="KW-0812">Transmembrane</keyword>
<dbReference type="STRING" id="1123384.AJ81_05055"/>
<dbReference type="Proteomes" id="UP000077469">
    <property type="component" value="Chromosome"/>
</dbReference>
<dbReference type="RefSeq" id="WP_031504959.1">
    <property type="nucleotide sequence ID" value="NC_022795.1"/>
</dbReference>
<feature type="transmembrane region" description="Helical" evidence="1">
    <location>
        <begin position="21"/>
        <end position="50"/>
    </location>
</feature>
<protein>
    <recommendedName>
        <fullName evidence="2">DUF112 domain-containing protein</fullName>
    </recommendedName>
</protein>
<dbReference type="PATRIC" id="fig|1123384.7.peg.998"/>
<dbReference type="Pfam" id="PF01970">
    <property type="entry name" value="TctA"/>
    <property type="match status" value="1"/>
</dbReference>
<organism evidence="3 4">
    <name type="scientific">Pseudothermotoga hypogea DSM 11164 = NBRC 106472</name>
    <dbReference type="NCBI Taxonomy" id="1123384"/>
    <lineage>
        <taxon>Bacteria</taxon>
        <taxon>Thermotogati</taxon>
        <taxon>Thermotogota</taxon>
        <taxon>Thermotogae</taxon>
        <taxon>Thermotogales</taxon>
        <taxon>Thermotogaceae</taxon>
        <taxon>Pseudothermotoga</taxon>
    </lineage>
</organism>
<dbReference type="PANTHER" id="PTHR35342">
    <property type="entry name" value="TRICARBOXYLIC TRANSPORT PROTEIN"/>
    <property type="match status" value="1"/>
</dbReference>
<gene>
    <name evidence="3" type="ORF">AJ81_05055</name>
</gene>
<evidence type="ECO:0000313" key="3">
    <source>
        <dbReference type="EMBL" id="AJC73680.1"/>
    </source>
</evidence>
<feature type="domain" description="DUF112" evidence="2">
    <location>
        <begin position="21"/>
        <end position="443"/>
    </location>
</feature>
<feature type="transmembrane region" description="Helical" evidence="1">
    <location>
        <begin position="109"/>
        <end position="136"/>
    </location>
</feature>
<feature type="transmembrane region" description="Helical" evidence="1">
    <location>
        <begin position="323"/>
        <end position="346"/>
    </location>
</feature>
<sequence length="501" mass="52927">MEVLIQTVTVGFSQVFQPANLLLLFIGVLWGMIFGAIPGLTATMGVALAIPFTFSMKPISGLTLLTGIYIGGVSGGFISATLLNMPGTPSSITTCFDAHPMSKQGRSGLALGLGLFSSFFGGIVGVIFMISLASLIARAALKFGPFEYFSLAVMAFIAVSSMLGGNIVKNLIGIALGLLLSCIGPDPITSIPRLTFKFSELQGGIALLPLLVGLFCIPEIIVDIESEVERIVPKESLGMKFSDVLQAAKILFKQIGNALRSFVVGFIIGVFPGIGGATANIISYGLARSSSKHPEKFGSGIPDGIIASEVSNNASIGAAMVPLLALGIPGDAVTAILLGGFIIHGINPGPLMFKYNPDLVFGVYAAQFWGNVVMLLLGISLMKFYIYSLSFPKQYLLPLITVCAAVGAFGLNNRIFDIWVMLIFGIVGYVLKKLDFPVLPIIIAFVLGPIAESNLRQGLTASAGSFWPIFTRPLSLTLLILAAFLFVLGRILVKKGESARC</sequence>
<feature type="transmembrane region" description="Helical" evidence="1">
    <location>
        <begin position="438"/>
        <end position="455"/>
    </location>
</feature>
<feature type="transmembrane region" description="Helical" evidence="1">
    <location>
        <begin position="148"/>
        <end position="165"/>
    </location>
</feature>
<feature type="transmembrane region" description="Helical" evidence="1">
    <location>
        <begin position="262"/>
        <end position="287"/>
    </location>
</feature>
<evidence type="ECO:0000256" key="1">
    <source>
        <dbReference type="SAM" id="Phobius"/>
    </source>
</evidence>
<dbReference type="AlphaFoldDB" id="A0A0X1KR56"/>
<name>A0A0X1KR56_9THEM</name>
<dbReference type="KEGG" id="phy:AJ81_05055"/>
<keyword evidence="1" id="KW-1133">Transmembrane helix</keyword>
<dbReference type="PaxDb" id="1123384-AJ81_05055"/>
<feature type="transmembrane region" description="Helical" evidence="1">
    <location>
        <begin position="62"/>
        <end position="83"/>
    </location>
</feature>
<dbReference type="InterPro" id="IPR002823">
    <property type="entry name" value="DUF112_TM"/>
</dbReference>
<keyword evidence="4" id="KW-1185">Reference proteome</keyword>
<evidence type="ECO:0000313" key="4">
    <source>
        <dbReference type="Proteomes" id="UP000077469"/>
    </source>
</evidence>
<dbReference type="OrthoDB" id="9781349at2"/>
<feature type="transmembrane region" description="Helical" evidence="1">
    <location>
        <begin position="475"/>
        <end position="493"/>
    </location>
</feature>
<feature type="transmembrane region" description="Helical" evidence="1">
    <location>
        <begin position="366"/>
        <end position="387"/>
    </location>
</feature>
<accession>A0A0X1KR56</accession>
<feature type="transmembrane region" description="Helical" evidence="1">
    <location>
        <begin position="394"/>
        <end position="410"/>
    </location>
</feature>
<keyword evidence="1" id="KW-0472">Membrane</keyword>